<dbReference type="Pfam" id="PF12796">
    <property type="entry name" value="Ank_2"/>
    <property type="match status" value="1"/>
</dbReference>
<accession>A0A1E3BT40</accession>
<dbReference type="PROSITE" id="PS50297">
    <property type="entry name" value="ANK_REP_REGION"/>
    <property type="match status" value="2"/>
</dbReference>
<dbReference type="SMART" id="SM00248">
    <property type="entry name" value="ANK"/>
    <property type="match status" value="4"/>
</dbReference>
<comment type="caution">
    <text evidence="4">The sequence shown here is derived from an EMBL/GenBank/DDBJ whole genome shotgun (WGS) entry which is preliminary data.</text>
</comment>
<dbReference type="Proteomes" id="UP000094569">
    <property type="component" value="Unassembled WGS sequence"/>
</dbReference>
<dbReference type="OrthoDB" id="4476201at2759"/>
<organism evidence="4 5">
    <name type="scientific">Aspergillus cristatus</name>
    <name type="common">Chinese Fuzhuan brick tea-fermentation fungus</name>
    <name type="synonym">Eurotium cristatum</name>
    <dbReference type="NCBI Taxonomy" id="573508"/>
    <lineage>
        <taxon>Eukaryota</taxon>
        <taxon>Fungi</taxon>
        <taxon>Dikarya</taxon>
        <taxon>Ascomycota</taxon>
        <taxon>Pezizomycotina</taxon>
        <taxon>Eurotiomycetes</taxon>
        <taxon>Eurotiomycetidae</taxon>
        <taxon>Eurotiales</taxon>
        <taxon>Aspergillaceae</taxon>
        <taxon>Aspergillus</taxon>
        <taxon>Aspergillus subgen. Aspergillus</taxon>
    </lineage>
</organism>
<dbReference type="AlphaFoldDB" id="A0A1E3BT40"/>
<evidence type="ECO:0000256" key="1">
    <source>
        <dbReference type="ARBA" id="ARBA00022737"/>
    </source>
</evidence>
<dbReference type="PROSITE" id="PS50088">
    <property type="entry name" value="ANK_REPEAT"/>
    <property type="match status" value="2"/>
</dbReference>
<evidence type="ECO:0000313" key="5">
    <source>
        <dbReference type="Proteomes" id="UP000094569"/>
    </source>
</evidence>
<dbReference type="InterPro" id="IPR002110">
    <property type="entry name" value="Ankyrin_rpt"/>
</dbReference>
<feature type="repeat" description="ANK" evidence="3">
    <location>
        <begin position="169"/>
        <end position="201"/>
    </location>
</feature>
<feature type="repeat" description="ANK" evidence="3">
    <location>
        <begin position="266"/>
        <end position="298"/>
    </location>
</feature>
<gene>
    <name evidence="4" type="ORF">SI65_01730</name>
</gene>
<dbReference type="PANTHER" id="PTHR24173">
    <property type="entry name" value="ANKYRIN REPEAT CONTAINING"/>
    <property type="match status" value="1"/>
</dbReference>
<dbReference type="PANTHER" id="PTHR24173:SF74">
    <property type="entry name" value="ANKYRIN REPEAT DOMAIN-CONTAINING PROTEIN 16"/>
    <property type="match status" value="1"/>
</dbReference>
<protein>
    <submittedName>
        <fullName evidence="4">Uncharacterized protein</fullName>
    </submittedName>
</protein>
<dbReference type="Gene3D" id="1.25.40.20">
    <property type="entry name" value="Ankyrin repeat-containing domain"/>
    <property type="match status" value="1"/>
</dbReference>
<keyword evidence="1" id="KW-0677">Repeat</keyword>
<keyword evidence="5" id="KW-1185">Reference proteome</keyword>
<proteinExistence type="predicted"/>
<dbReference type="InterPro" id="IPR036770">
    <property type="entry name" value="Ankyrin_rpt-contain_sf"/>
</dbReference>
<reference evidence="4 5" key="1">
    <citation type="journal article" date="2016" name="BMC Genomics">
        <title>Comparative genomic and transcriptomic analyses of the Fuzhuan brick tea-fermentation fungus Aspergillus cristatus.</title>
        <authorList>
            <person name="Ge Y."/>
            <person name="Wang Y."/>
            <person name="Liu Y."/>
            <person name="Tan Y."/>
            <person name="Ren X."/>
            <person name="Zhang X."/>
            <person name="Hyde K.D."/>
            <person name="Liu Y."/>
            <person name="Liu Z."/>
        </authorList>
    </citation>
    <scope>NUCLEOTIDE SEQUENCE [LARGE SCALE GENOMIC DNA]</scope>
    <source>
        <strain evidence="4 5">GZAAS20.1005</strain>
    </source>
</reference>
<dbReference type="EMBL" id="JXNT01000001">
    <property type="protein sequence ID" value="ODM24140.1"/>
    <property type="molecule type" value="Genomic_DNA"/>
</dbReference>
<dbReference type="Pfam" id="PF13857">
    <property type="entry name" value="Ank_5"/>
    <property type="match status" value="1"/>
</dbReference>
<evidence type="ECO:0000256" key="3">
    <source>
        <dbReference type="PROSITE-ProRule" id="PRU00023"/>
    </source>
</evidence>
<keyword evidence="2 3" id="KW-0040">ANK repeat</keyword>
<dbReference type="SUPFAM" id="SSF48403">
    <property type="entry name" value="Ankyrin repeat"/>
    <property type="match status" value="1"/>
</dbReference>
<evidence type="ECO:0000313" key="4">
    <source>
        <dbReference type="EMBL" id="ODM24140.1"/>
    </source>
</evidence>
<dbReference type="STRING" id="573508.A0A1E3BT40"/>
<dbReference type="VEuPathDB" id="FungiDB:SI65_01730"/>
<sequence>MSEIFSLILENTSRLDYRKIFDCLLVAAGNGSAEISRVILTLSVLGSGWGESFARLALWDACSECHDEVVRCLLDIHPELPLECAVNLSIETNKISVMKVLIENARRQRKRFFLSEALQPILHSVDKRAFELIRSPEEQQLIHACADGDCKKLERLIQAKVPIPPENTNGLTPLWTAICNGHDEIVRVLLKSAAPIYLIGRFDPQSAFDYDLVCLAIKRNQPDILQTLLEKGVLFFNFEASTTAIIYHEMDVLKSLNVNIYDTDDYGNTLLHFTAEEDYLEAAKFLLSAGASKTARNIYGQTPAQLAHYRSRVVKLFQD</sequence>
<name>A0A1E3BT40_ASPCR</name>
<evidence type="ECO:0000256" key="2">
    <source>
        <dbReference type="ARBA" id="ARBA00023043"/>
    </source>
</evidence>